<comment type="caution">
    <text evidence="1">The sequence shown here is derived from an EMBL/GenBank/DDBJ whole genome shotgun (WGS) entry which is preliminary data.</text>
</comment>
<organism evidence="1 2">
    <name type="scientific">Cetraspora pellucida</name>
    <dbReference type="NCBI Taxonomy" id="1433469"/>
    <lineage>
        <taxon>Eukaryota</taxon>
        <taxon>Fungi</taxon>
        <taxon>Fungi incertae sedis</taxon>
        <taxon>Mucoromycota</taxon>
        <taxon>Glomeromycotina</taxon>
        <taxon>Glomeromycetes</taxon>
        <taxon>Diversisporales</taxon>
        <taxon>Gigasporaceae</taxon>
        <taxon>Cetraspora</taxon>
    </lineage>
</organism>
<proteinExistence type="predicted"/>
<sequence>MKNFMSRIAAIVEDKFLVISSSDADNITGYHSNIIQIILTLF</sequence>
<evidence type="ECO:0000313" key="1">
    <source>
        <dbReference type="EMBL" id="CAG8496629.1"/>
    </source>
</evidence>
<gene>
    <name evidence="1" type="ORF">SPELUC_LOCUS2810</name>
</gene>
<protein>
    <submittedName>
        <fullName evidence="1">5998_t:CDS:1</fullName>
    </submittedName>
</protein>
<evidence type="ECO:0000313" key="2">
    <source>
        <dbReference type="Proteomes" id="UP000789366"/>
    </source>
</evidence>
<name>A0ACA9KW15_9GLOM</name>
<accession>A0ACA9KW15</accession>
<keyword evidence="2" id="KW-1185">Reference proteome</keyword>
<reference evidence="1" key="1">
    <citation type="submission" date="2021-06" db="EMBL/GenBank/DDBJ databases">
        <authorList>
            <person name="Kallberg Y."/>
            <person name="Tangrot J."/>
            <person name="Rosling A."/>
        </authorList>
    </citation>
    <scope>NUCLEOTIDE SEQUENCE</scope>
    <source>
        <strain evidence="1">28 12/20/2015</strain>
    </source>
</reference>
<dbReference type="Proteomes" id="UP000789366">
    <property type="component" value="Unassembled WGS sequence"/>
</dbReference>
<dbReference type="EMBL" id="CAJVPW010001989">
    <property type="protein sequence ID" value="CAG8496629.1"/>
    <property type="molecule type" value="Genomic_DNA"/>
</dbReference>